<name>A0A1U9UNM7_CUPNE</name>
<proteinExistence type="predicted"/>
<dbReference type="EMBL" id="CP017757">
    <property type="protein sequence ID" value="AQV94200.1"/>
    <property type="molecule type" value="Genomic_DNA"/>
</dbReference>
<reference evidence="2" key="1">
    <citation type="submission" date="2017-02" db="EMBL/GenBank/DDBJ databases">
        <title>Complete genome sequence of Cupriavidus necator strain NH9, a 3-chlorobenzoate degrader.</title>
        <authorList>
            <person name="Moriuchi R."/>
            <person name="Dohra H."/>
            <person name="Ogawa N."/>
        </authorList>
    </citation>
    <scope>NUCLEOTIDE SEQUENCE [LARGE SCALE GENOMIC DNA]</scope>
    <source>
        <strain evidence="2">NH9</strain>
    </source>
</reference>
<sequence length="335" mass="35805">MLTRAQQLTLVAQAGRAPSAHNIQPARWRFAGDRIELVEEPARWLSVSDPTGRDNQVALGMAWEGMAMALSTLGLGLTQPEVADLPYPPAAPGLRQAAAGRITTGASPDPLAAFVDMRRAFRGKFRGATRLQLKALSACAAAHAEFVTLASESSTAQIARWYDDAAAAAFDHPGFAAELYRWLRLSPDDPGWPRDGLSAECMALSRWEAWGASIALRPGVFSVLSALSLTGALASESAKIKSAARIVLIHAAPHVSNFDVGRRWYRFWLAMTASGLAGVPMSALADSPGHAALLAESQRLPRGNRLVNVMRFGPVPERGIAQSARLPVAELLQDA</sequence>
<dbReference type="AlphaFoldDB" id="A0A1U9UNM7"/>
<evidence type="ECO:0008006" key="3">
    <source>
        <dbReference type="Google" id="ProtNLM"/>
    </source>
</evidence>
<gene>
    <name evidence="1" type="ORF">BJN34_09905</name>
</gene>
<dbReference type="KEGG" id="cuh:BJN34_09905"/>
<dbReference type="Gene3D" id="3.40.109.10">
    <property type="entry name" value="NADH Oxidase"/>
    <property type="match status" value="1"/>
</dbReference>
<evidence type="ECO:0000313" key="2">
    <source>
        <dbReference type="Proteomes" id="UP000189627"/>
    </source>
</evidence>
<dbReference type="Proteomes" id="UP000189627">
    <property type="component" value="Chromosome 1"/>
</dbReference>
<dbReference type="SUPFAM" id="SSF55469">
    <property type="entry name" value="FMN-dependent nitroreductase-like"/>
    <property type="match status" value="1"/>
</dbReference>
<evidence type="ECO:0000313" key="1">
    <source>
        <dbReference type="EMBL" id="AQV94200.1"/>
    </source>
</evidence>
<accession>A0A1U9UNM7</accession>
<dbReference type="GO" id="GO:0016491">
    <property type="term" value="F:oxidoreductase activity"/>
    <property type="evidence" value="ECO:0007669"/>
    <property type="project" value="InterPro"/>
</dbReference>
<organism evidence="1 2">
    <name type="scientific">Cupriavidus necator</name>
    <name type="common">Alcaligenes eutrophus</name>
    <name type="synonym">Ralstonia eutropha</name>
    <dbReference type="NCBI Taxonomy" id="106590"/>
    <lineage>
        <taxon>Bacteria</taxon>
        <taxon>Pseudomonadati</taxon>
        <taxon>Pseudomonadota</taxon>
        <taxon>Betaproteobacteria</taxon>
        <taxon>Burkholderiales</taxon>
        <taxon>Burkholderiaceae</taxon>
        <taxon>Cupriavidus</taxon>
    </lineage>
</organism>
<dbReference type="InterPro" id="IPR000415">
    <property type="entry name" value="Nitroreductase-like"/>
</dbReference>
<dbReference type="OrthoDB" id="272552at2"/>
<protein>
    <recommendedName>
        <fullName evidence="3">Nitroreductase</fullName>
    </recommendedName>
</protein>